<keyword evidence="6" id="KW-0804">Transcription</keyword>
<evidence type="ECO:0000256" key="5">
    <source>
        <dbReference type="ARBA" id="ARBA00023159"/>
    </source>
</evidence>
<dbReference type="InterPro" id="IPR030456">
    <property type="entry name" value="TF_fork_head_CS_2"/>
</dbReference>
<keyword evidence="5" id="KW-0010">Activator</keyword>
<dbReference type="PROSITE" id="PS00658">
    <property type="entry name" value="FORK_HEAD_2"/>
    <property type="match status" value="1"/>
</dbReference>
<keyword evidence="3" id="KW-0805">Transcription regulation</keyword>
<dbReference type="InterPro" id="IPR001766">
    <property type="entry name" value="Fork_head_dom"/>
</dbReference>
<dbReference type="GO" id="GO:0006357">
    <property type="term" value="P:regulation of transcription by RNA polymerase II"/>
    <property type="evidence" value="ECO:0007669"/>
    <property type="project" value="TreeGrafter"/>
</dbReference>
<dbReference type="InterPro" id="IPR047516">
    <property type="entry name" value="FH_FOXM1"/>
</dbReference>
<sequence>MRTSPRRPLILKRRKLSLPVEDAPASHHSAGRDEPDGRCKTVPSGRQPSDTDASAQKFPAGIKIVNHPTMPNTQLVLIPKHANIQSIIAALTAKGKECGSSGPNKFILISGGDGTPRPVCSQGEHGQTNLDPDIGACVTKAVDEGKKSVSQDPEDVGMEDDTPLQTVKRLVPRLIVEGERENDEGGAVNCALDESLTNIQWLGKMSSDGLGSCNVKQELEDKENQAPEPEGSRREESFSVLPCSSSVSWQDSISERPPYSYMAMIQFAINSTDRKRMTLKEIYTWIEDHFPYFKHIAKPGWKNSIRHNLSLHDMFVRETSANGKISFWTIHPDANRCLTLDQVFKSLDPGSPMQVQPCEAQQKRLLPELQKSVPGGNGMKSEVPGGSGLTERKMKLLLPRVSSYLVPVQFLLNQPFLQQPPGKTPLSPAPVCSASTADWTKSNERVQITSKANLHVEEPSPFLPMPSVKEDTIAVKEEAASSPVKKEEEEAVHFSSSYTNLKSPTRKLPDMQASMLDEGPSPFLPLLPVKEEDPFEVKNDCRFTILKENVPLTSWKAEKTFYAAKSQARKIPDMQVIRRRESGSRRKQRLVLPCAEEPLLVFPEGNSSDSGLVSDFSFLQESQPLAHPTEQSCTQDSCSFKTPIKDKLIKMPASSTPCKPIGTAPPAGGSEPCRVTPLNKEGGLLDFSPVRFPRGTTLTPFKDSLELLGFSSPPFNDIPLFESPRQLLNNKSPDMTSGPFTSSPTFEPHSAKRCSKELQIGSCTNRSLTEGLVLDTMNDSLSKILLDISFTGLEDDDFEVDNVSWSQLIPELR</sequence>
<evidence type="ECO:0000256" key="13">
    <source>
        <dbReference type="SAM" id="MobiDB-lite"/>
    </source>
</evidence>
<dbReference type="PANTHER" id="PTHR46878:SF1">
    <property type="entry name" value="FORKHEAD BOX PROTEIN M1"/>
    <property type="match status" value="1"/>
</dbReference>
<feature type="domain" description="Fork-head" evidence="14">
    <location>
        <begin position="256"/>
        <end position="346"/>
    </location>
</feature>
<dbReference type="CDD" id="cd20029">
    <property type="entry name" value="FH_FOXM"/>
    <property type="match status" value="1"/>
</dbReference>
<evidence type="ECO:0000256" key="12">
    <source>
        <dbReference type="PROSITE-ProRule" id="PRU00089"/>
    </source>
</evidence>
<dbReference type="SUPFAM" id="SSF46785">
    <property type="entry name" value="Winged helix' DNA-binding domain"/>
    <property type="match status" value="1"/>
</dbReference>
<dbReference type="InterPro" id="IPR042839">
    <property type="entry name" value="FOXM1"/>
</dbReference>
<evidence type="ECO:0000256" key="11">
    <source>
        <dbReference type="ARBA" id="ARBA00072725"/>
    </source>
</evidence>
<feature type="compositionally biased region" description="Basic and acidic residues" evidence="13">
    <location>
        <begin position="30"/>
        <end position="39"/>
    </location>
</feature>
<feature type="compositionally biased region" description="Polar residues" evidence="13">
    <location>
        <begin position="44"/>
        <end position="54"/>
    </location>
</feature>
<proteinExistence type="evidence at transcript level"/>
<dbReference type="GO" id="GO:0003700">
    <property type="term" value="F:DNA-binding transcription factor activity"/>
    <property type="evidence" value="ECO:0007669"/>
    <property type="project" value="InterPro"/>
</dbReference>
<evidence type="ECO:0000256" key="7">
    <source>
        <dbReference type="ARBA" id="ARBA00023204"/>
    </source>
</evidence>
<feature type="DNA-binding region" description="Fork-head" evidence="12">
    <location>
        <begin position="256"/>
        <end position="346"/>
    </location>
</feature>
<dbReference type="Pfam" id="PF00250">
    <property type="entry name" value="Forkhead"/>
    <property type="match status" value="1"/>
</dbReference>
<dbReference type="GO" id="GO:0006281">
    <property type="term" value="P:DNA repair"/>
    <property type="evidence" value="ECO:0007669"/>
    <property type="project" value="UniProtKB-KW"/>
</dbReference>
<evidence type="ECO:0000256" key="8">
    <source>
        <dbReference type="ARBA" id="ARBA00023242"/>
    </source>
</evidence>
<dbReference type="GO" id="GO:0005634">
    <property type="term" value="C:nucleus"/>
    <property type="evidence" value="ECO:0007669"/>
    <property type="project" value="UniProtKB-SubCell"/>
</dbReference>
<evidence type="ECO:0000256" key="9">
    <source>
        <dbReference type="ARBA" id="ARBA00023306"/>
    </source>
</evidence>
<dbReference type="InterPro" id="IPR036388">
    <property type="entry name" value="WH-like_DNA-bd_sf"/>
</dbReference>
<organism evidence="15">
    <name type="scientific">Andrias davidianus</name>
    <name type="common">Chinese giant salamander</name>
    <name type="synonym">Sieboldia davidiana</name>
    <dbReference type="NCBI Taxonomy" id="141262"/>
    <lineage>
        <taxon>Eukaryota</taxon>
        <taxon>Metazoa</taxon>
        <taxon>Chordata</taxon>
        <taxon>Craniata</taxon>
        <taxon>Vertebrata</taxon>
        <taxon>Euteleostomi</taxon>
        <taxon>Amphibia</taxon>
        <taxon>Batrachia</taxon>
        <taxon>Caudata</taxon>
        <taxon>Cryptobranchoidea</taxon>
        <taxon>Cryptobranchidae</taxon>
        <taxon>Andrias</taxon>
    </lineage>
</organism>
<dbReference type="InterPro" id="IPR018122">
    <property type="entry name" value="TF_fork_head_CS_1"/>
</dbReference>
<dbReference type="PROSITE" id="PS50039">
    <property type="entry name" value="FORK_HEAD_3"/>
    <property type="match status" value="1"/>
</dbReference>
<keyword evidence="8 12" id="KW-0539">Nucleus</keyword>
<dbReference type="PRINTS" id="PR00053">
    <property type="entry name" value="FORKHEAD"/>
</dbReference>
<keyword evidence="7" id="KW-0234">DNA repair</keyword>
<evidence type="ECO:0000256" key="2">
    <source>
        <dbReference type="ARBA" id="ARBA00022763"/>
    </source>
</evidence>
<dbReference type="GO" id="GO:0042127">
    <property type="term" value="P:regulation of cell population proliferation"/>
    <property type="evidence" value="ECO:0007669"/>
    <property type="project" value="TreeGrafter"/>
</dbReference>
<evidence type="ECO:0000256" key="6">
    <source>
        <dbReference type="ARBA" id="ARBA00023163"/>
    </source>
</evidence>
<feature type="region of interest" description="Disordered" evidence="13">
    <location>
        <begin position="219"/>
        <end position="238"/>
    </location>
</feature>
<evidence type="ECO:0000256" key="3">
    <source>
        <dbReference type="ARBA" id="ARBA00023015"/>
    </source>
</evidence>
<keyword evidence="9" id="KW-0131">Cell cycle</keyword>
<feature type="region of interest" description="Disordered" evidence="13">
    <location>
        <begin position="1"/>
        <end position="54"/>
    </location>
</feature>
<dbReference type="PROSITE" id="PS00657">
    <property type="entry name" value="FORK_HEAD_1"/>
    <property type="match status" value="1"/>
</dbReference>
<evidence type="ECO:0000259" key="14">
    <source>
        <dbReference type="PROSITE" id="PS50039"/>
    </source>
</evidence>
<keyword evidence="2" id="KW-0227">DNA damage</keyword>
<dbReference type="GO" id="GO:0000086">
    <property type="term" value="P:G2/M transition of mitotic cell cycle"/>
    <property type="evidence" value="ECO:0007669"/>
    <property type="project" value="InterPro"/>
</dbReference>
<dbReference type="SMART" id="SM00339">
    <property type="entry name" value="FH"/>
    <property type="match status" value="1"/>
</dbReference>
<protein>
    <recommendedName>
        <fullName evidence="11">Forkhead box protein M1</fullName>
    </recommendedName>
</protein>
<dbReference type="InterPro" id="IPR036390">
    <property type="entry name" value="WH_DNA-bd_sf"/>
</dbReference>
<dbReference type="FunFam" id="1.10.10.10:FF:000245">
    <property type="entry name" value="forkhead box protein M1 isoform X2"/>
    <property type="match status" value="1"/>
</dbReference>
<comment type="function">
    <text evidence="10">Transcription factor regulating the expression of cell cycle genes essential for DNA replication and mitosis. Plays a role in the control of cell proliferation. Also plays a role in DNA break repair, participating in the DNA damage checkpoint response. Promotes transcription of PHB2.</text>
</comment>
<evidence type="ECO:0000256" key="1">
    <source>
        <dbReference type="ARBA" id="ARBA00004123"/>
    </source>
</evidence>
<keyword evidence="4 12" id="KW-0238">DNA-binding</keyword>
<name>A0A2I7MLG1_ANDDA</name>
<evidence type="ECO:0000256" key="4">
    <source>
        <dbReference type="ARBA" id="ARBA00023125"/>
    </source>
</evidence>
<comment type="subcellular location">
    <subcellularLocation>
        <location evidence="1 12">Nucleus</location>
    </subcellularLocation>
</comment>
<evidence type="ECO:0000313" key="15">
    <source>
        <dbReference type="EMBL" id="AUR44904.1"/>
    </source>
</evidence>
<accession>A0A2I7MLG1</accession>
<feature type="compositionally biased region" description="Basic and acidic residues" evidence="13">
    <location>
        <begin position="219"/>
        <end position="237"/>
    </location>
</feature>
<dbReference type="EMBL" id="KY421022">
    <property type="protein sequence ID" value="AUR44904.1"/>
    <property type="molecule type" value="mRNA"/>
</dbReference>
<dbReference type="GO" id="GO:0000977">
    <property type="term" value="F:RNA polymerase II transcription regulatory region sequence-specific DNA binding"/>
    <property type="evidence" value="ECO:0007669"/>
    <property type="project" value="TreeGrafter"/>
</dbReference>
<dbReference type="AlphaFoldDB" id="A0A2I7MLG1"/>
<evidence type="ECO:0000256" key="10">
    <source>
        <dbReference type="ARBA" id="ARBA00053415"/>
    </source>
</evidence>
<dbReference type="PANTHER" id="PTHR46878">
    <property type="entry name" value="FORKHEAD BOX PROTEIN M1"/>
    <property type="match status" value="1"/>
</dbReference>
<dbReference type="Gene3D" id="1.10.10.10">
    <property type="entry name" value="Winged helix-like DNA-binding domain superfamily/Winged helix DNA-binding domain"/>
    <property type="match status" value="1"/>
</dbReference>
<reference evidence="15" key="1">
    <citation type="submission" date="2017-01" db="EMBL/GenBank/DDBJ databases">
        <title>Identification and expression analysis of forkhead box gene family in Chinese giant salamander, Andrias davidianus.</title>
        <authorList>
            <person name="Hu Q.M."/>
            <person name="Xiao H.B."/>
            <person name="Tian H.F."/>
            <person name="Meng Y."/>
        </authorList>
    </citation>
    <scope>NUCLEOTIDE SEQUENCE</scope>
</reference>